<dbReference type="InterPro" id="IPR036390">
    <property type="entry name" value="WH_DNA-bd_sf"/>
</dbReference>
<comment type="caution">
    <text evidence="3">The sequence shown here is derived from an EMBL/GenBank/DDBJ whole genome shotgun (WGS) entry which is preliminary data.</text>
</comment>
<dbReference type="GO" id="GO:0003677">
    <property type="term" value="F:DNA binding"/>
    <property type="evidence" value="ECO:0007669"/>
    <property type="project" value="UniProtKB-KW"/>
</dbReference>
<evidence type="ECO:0000259" key="2">
    <source>
        <dbReference type="SMART" id="SM00347"/>
    </source>
</evidence>
<accession>A0AA40VN35</accession>
<feature type="domain" description="HTH marR-type" evidence="2">
    <location>
        <begin position="40"/>
        <end position="140"/>
    </location>
</feature>
<dbReference type="AlphaFoldDB" id="A0AA40VN35"/>
<evidence type="ECO:0000313" key="3">
    <source>
        <dbReference type="EMBL" id="MBB4140477.1"/>
    </source>
</evidence>
<dbReference type="SUPFAM" id="SSF46785">
    <property type="entry name" value="Winged helix' DNA-binding domain"/>
    <property type="match status" value="1"/>
</dbReference>
<sequence>MSKDARRSDVPDDGSAAPEFRLLAELVIDVAREIQLRAVQTTPVVPLTQTQGQVMRYVHNHPECSASDIADGSGLQRANVSTALRELRGRGYITSRRDDVDGRAIRIASTGLADQTIERLRASWADLIAHAWAGGDDPAGNSPGQAIEVLDRIRSGLIADRASTSFAAEGPEPVASAADSTVMAGTGADRARPEPSPLR</sequence>
<name>A0AA40VN35_9MICO</name>
<dbReference type="Pfam" id="PF12802">
    <property type="entry name" value="MarR_2"/>
    <property type="match status" value="1"/>
</dbReference>
<dbReference type="GO" id="GO:0003700">
    <property type="term" value="F:DNA-binding transcription factor activity"/>
    <property type="evidence" value="ECO:0007669"/>
    <property type="project" value="InterPro"/>
</dbReference>
<dbReference type="CDD" id="cd00090">
    <property type="entry name" value="HTH_ARSR"/>
    <property type="match status" value="1"/>
</dbReference>
<evidence type="ECO:0000313" key="4">
    <source>
        <dbReference type="Proteomes" id="UP000549113"/>
    </source>
</evidence>
<dbReference type="Proteomes" id="UP000549113">
    <property type="component" value="Unassembled WGS sequence"/>
</dbReference>
<feature type="region of interest" description="Disordered" evidence="1">
    <location>
        <begin position="164"/>
        <end position="199"/>
    </location>
</feature>
<protein>
    <submittedName>
        <fullName evidence="3">DNA-binding MarR family transcriptional regulator</fullName>
    </submittedName>
</protein>
<dbReference type="InterPro" id="IPR011991">
    <property type="entry name" value="ArsR-like_HTH"/>
</dbReference>
<dbReference type="InterPro" id="IPR036388">
    <property type="entry name" value="WH-like_DNA-bd_sf"/>
</dbReference>
<reference evidence="3 4" key="1">
    <citation type="submission" date="2020-08" db="EMBL/GenBank/DDBJ databases">
        <title>Sequencing the genomes of 1000 actinobacteria strains.</title>
        <authorList>
            <person name="Klenk H.-P."/>
        </authorList>
    </citation>
    <scope>NUCLEOTIDE SEQUENCE [LARGE SCALE GENOMIC DNA]</scope>
    <source>
        <strain evidence="3 4">DSM 19600</strain>
    </source>
</reference>
<gene>
    <name evidence="3" type="ORF">BKA10_002271</name>
</gene>
<keyword evidence="4" id="KW-1185">Reference proteome</keyword>
<dbReference type="RefSeq" id="WP_183500003.1">
    <property type="nucleotide sequence ID" value="NZ_BAABCO010000004.1"/>
</dbReference>
<dbReference type="SMART" id="SM00347">
    <property type="entry name" value="HTH_MARR"/>
    <property type="match status" value="1"/>
</dbReference>
<dbReference type="EMBL" id="JACIFH010000001">
    <property type="protein sequence ID" value="MBB4140477.1"/>
    <property type="molecule type" value="Genomic_DNA"/>
</dbReference>
<dbReference type="Gene3D" id="1.10.10.10">
    <property type="entry name" value="Winged helix-like DNA-binding domain superfamily/Winged helix DNA-binding domain"/>
    <property type="match status" value="1"/>
</dbReference>
<keyword evidence="3" id="KW-0238">DNA-binding</keyword>
<dbReference type="InterPro" id="IPR000835">
    <property type="entry name" value="HTH_MarR-typ"/>
</dbReference>
<evidence type="ECO:0000256" key="1">
    <source>
        <dbReference type="SAM" id="MobiDB-lite"/>
    </source>
</evidence>
<organism evidence="3 4">
    <name type="scientific">Microbacterium invictum</name>
    <dbReference type="NCBI Taxonomy" id="515415"/>
    <lineage>
        <taxon>Bacteria</taxon>
        <taxon>Bacillati</taxon>
        <taxon>Actinomycetota</taxon>
        <taxon>Actinomycetes</taxon>
        <taxon>Micrococcales</taxon>
        <taxon>Microbacteriaceae</taxon>
        <taxon>Microbacterium</taxon>
    </lineage>
</organism>
<proteinExistence type="predicted"/>